<name>A0A8C0AEJ3_BOSMU</name>
<reference evidence="6" key="1">
    <citation type="submission" date="2019-05" db="EMBL/GenBank/DDBJ databases">
        <authorList>
            <person name="Zhang S."/>
            <person name="Liu J."/>
        </authorList>
    </citation>
    <scope>NUCLEOTIDE SEQUENCE [LARGE SCALE GENOMIC DNA]</scope>
</reference>
<dbReference type="GO" id="GO:0035591">
    <property type="term" value="F:signaling adaptor activity"/>
    <property type="evidence" value="ECO:0007669"/>
    <property type="project" value="InterPro"/>
</dbReference>
<dbReference type="InterPro" id="IPR036860">
    <property type="entry name" value="SH2_dom_sf"/>
</dbReference>
<feature type="region of interest" description="Disordered" evidence="4">
    <location>
        <begin position="39"/>
        <end position="69"/>
    </location>
</feature>
<dbReference type="Proteomes" id="UP000694520">
    <property type="component" value="Chromosome 8"/>
</dbReference>
<feature type="region of interest" description="Disordered" evidence="4">
    <location>
        <begin position="371"/>
        <end position="414"/>
    </location>
</feature>
<dbReference type="AlphaFoldDB" id="A0A8C0AEJ3"/>
<dbReference type="InterPro" id="IPR001849">
    <property type="entry name" value="PH_domain"/>
</dbReference>
<dbReference type="PROSITE" id="PS50001">
    <property type="entry name" value="SH2"/>
    <property type="match status" value="1"/>
</dbReference>
<evidence type="ECO:0000256" key="3">
    <source>
        <dbReference type="PROSITE-ProRule" id="PRU00191"/>
    </source>
</evidence>
<evidence type="ECO:0000313" key="6">
    <source>
        <dbReference type="Ensembl" id="ENSBGRP00000026288.1"/>
    </source>
</evidence>
<dbReference type="CDD" id="cd10404">
    <property type="entry name" value="SH2_STAP2"/>
    <property type="match status" value="1"/>
</dbReference>
<keyword evidence="7" id="KW-1185">Reference proteome</keyword>
<feature type="region of interest" description="Disordered" evidence="4">
    <location>
        <begin position="457"/>
        <end position="522"/>
    </location>
</feature>
<dbReference type="SUPFAM" id="SSF55550">
    <property type="entry name" value="SH2 domain"/>
    <property type="match status" value="1"/>
</dbReference>
<dbReference type="InterPro" id="IPR011993">
    <property type="entry name" value="PH-like_dom_sf"/>
</dbReference>
<dbReference type="Gene3D" id="2.30.29.30">
    <property type="entry name" value="Pleckstrin-homology domain (PH domain)/Phosphotyrosine-binding domain (PTB)"/>
    <property type="match status" value="1"/>
</dbReference>
<dbReference type="InterPro" id="IPR039111">
    <property type="entry name" value="STAP1/STAP2"/>
</dbReference>
<dbReference type="Gene3D" id="3.30.505.10">
    <property type="entry name" value="SH2 domain"/>
    <property type="match status" value="1"/>
</dbReference>
<dbReference type="CDD" id="cd13268">
    <property type="entry name" value="PH_Brdg1"/>
    <property type="match status" value="1"/>
</dbReference>
<evidence type="ECO:0000256" key="2">
    <source>
        <dbReference type="ARBA" id="ARBA00022999"/>
    </source>
</evidence>
<evidence type="ECO:0000259" key="5">
    <source>
        <dbReference type="PROSITE" id="PS50001"/>
    </source>
</evidence>
<reference evidence="6" key="2">
    <citation type="submission" date="2025-08" db="UniProtKB">
        <authorList>
            <consortium name="Ensembl"/>
        </authorList>
    </citation>
    <scope>IDENTIFICATION</scope>
</reference>
<dbReference type="SUPFAM" id="SSF50729">
    <property type="entry name" value="PH domain-like"/>
    <property type="match status" value="1"/>
</dbReference>
<keyword evidence="2 3" id="KW-0727">SH2 domain</keyword>
<dbReference type="PANTHER" id="PTHR16186">
    <property type="entry name" value="SIGNAL-TRANSDUCING ADAPTOR PROTEIN-RELATED"/>
    <property type="match status" value="1"/>
</dbReference>
<organism evidence="6 7">
    <name type="scientific">Bos mutus grunniens</name>
    <name type="common">Wild yak</name>
    <name type="synonym">Bos grunniens</name>
    <dbReference type="NCBI Taxonomy" id="30521"/>
    <lineage>
        <taxon>Eukaryota</taxon>
        <taxon>Metazoa</taxon>
        <taxon>Chordata</taxon>
        <taxon>Craniata</taxon>
        <taxon>Vertebrata</taxon>
        <taxon>Euteleostomi</taxon>
        <taxon>Mammalia</taxon>
        <taxon>Eutheria</taxon>
        <taxon>Laurasiatheria</taxon>
        <taxon>Artiodactyla</taxon>
        <taxon>Ruminantia</taxon>
        <taxon>Pecora</taxon>
        <taxon>Bovidae</taxon>
        <taxon>Bovinae</taxon>
        <taxon>Bos</taxon>
    </lineage>
</organism>
<feature type="compositionally biased region" description="Low complexity" evidence="4">
    <location>
        <begin position="373"/>
        <end position="382"/>
    </location>
</feature>
<proteinExistence type="predicted"/>
<dbReference type="Ensembl" id="ENSBGRT00000030350.1">
    <property type="protein sequence ID" value="ENSBGRP00000026288.1"/>
    <property type="gene ID" value="ENSBGRG00000016477.1"/>
</dbReference>
<dbReference type="Pfam" id="PF00169">
    <property type="entry name" value="PH"/>
    <property type="match status" value="1"/>
</dbReference>
<sequence length="522" mass="56687">MEDVISQEVVLDVGHFHVHGDAIVTGPLLAETSWSPLATPAPPPSPILQGTAGSSLGWGPGRGGSSGADRERKFPWNLFLSFLAQLEHLLEGEARPGQGPWPIMALALSPPRVPKPKSALPLHYYESFLEKKGPRDRDYKKFWAGLQGLTLYFYNSNRDTKHVEKLDLGGFVKLTDEAPWGNSHDPSTHFCLVLRNQEIKFKVESLESREMWKGFILTVVELRVPSNLTLLPGHLYMMSEALAKEEARRVLEMPSCFLKVSRLEAQLLLERYPECGNLLLRPSGDGTDGVSVTTLQTLSGTPMVRHYKVKREGAKYVIDVEEPFSCTSLEAVVNYFVSYSNKALVPFLLDEDYDKVIGFVEADKENGESVWVAPSAPSTSGPGPAPPKGGPKQLPPTSITPVPSLDKLPPLPDQDNNYVIPIGDTPAASYMNEDVPSPSQLVVPKPRRLVKLQAKLPKPPTVPKSGMGGVPPPSPSPVQLRVGLSLHLSVPAEPKGLNSGPAKKLAASSAQAFSPTTGKGSM</sequence>
<protein>
    <submittedName>
        <fullName evidence="6">Signal transducing adaptor family member 2</fullName>
    </submittedName>
</protein>
<dbReference type="SMART" id="SM00233">
    <property type="entry name" value="PH"/>
    <property type="match status" value="1"/>
</dbReference>
<dbReference type="InterPro" id="IPR000980">
    <property type="entry name" value="SH2"/>
</dbReference>
<evidence type="ECO:0000256" key="4">
    <source>
        <dbReference type="SAM" id="MobiDB-lite"/>
    </source>
</evidence>
<keyword evidence="1" id="KW-0597">Phosphoprotein</keyword>
<gene>
    <name evidence="6" type="primary">STAP2</name>
</gene>
<dbReference type="PANTHER" id="PTHR16186:SF11">
    <property type="entry name" value="SIGNAL-TRANSDUCING ADAPTOR PROTEIN 2"/>
    <property type="match status" value="1"/>
</dbReference>
<evidence type="ECO:0000256" key="1">
    <source>
        <dbReference type="ARBA" id="ARBA00022553"/>
    </source>
</evidence>
<feature type="compositionally biased region" description="Polar residues" evidence="4">
    <location>
        <begin position="508"/>
        <end position="522"/>
    </location>
</feature>
<dbReference type="GO" id="GO:0005886">
    <property type="term" value="C:plasma membrane"/>
    <property type="evidence" value="ECO:0007669"/>
    <property type="project" value="Ensembl"/>
</dbReference>
<accession>A0A8C0AEJ3</accession>
<evidence type="ECO:0000313" key="7">
    <source>
        <dbReference type="Proteomes" id="UP000694520"/>
    </source>
</evidence>
<feature type="domain" description="SH2" evidence="5">
    <location>
        <begin position="259"/>
        <end position="336"/>
    </location>
</feature>
<feature type="compositionally biased region" description="Gly residues" evidence="4">
    <location>
        <begin position="56"/>
        <end position="66"/>
    </location>
</feature>
<reference evidence="6" key="3">
    <citation type="submission" date="2025-09" db="UniProtKB">
        <authorList>
            <consortium name="Ensembl"/>
        </authorList>
    </citation>
    <scope>IDENTIFICATION</scope>
</reference>
<dbReference type="InterPro" id="IPR035878">
    <property type="entry name" value="STAP2_SH2"/>
</dbReference>
<dbReference type="GeneTree" id="ENSGT00530000063841"/>